<dbReference type="AlphaFoldDB" id="A0AAE3KV04"/>
<gene>
    <name evidence="2" type="ORF">EGI31_21425</name>
</gene>
<keyword evidence="1" id="KW-1133">Transmembrane helix</keyword>
<keyword evidence="1" id="KW-0812">Transmembrane</keyword>
<organism evidence="2 3">
    <name type="scientific">Lacihabitans soyangensis</name>
    <dbReference type="NCBI Taxonomy" id="869394"/>
    <lineage>
        <taxon>Bacteria</taxon>
        <taxon>Pseudomonadati</taxon>
        <taxon>Bacteroidota</taxon>
        <taxon>Cytophagia</taxon>
        <taxon>Cytophagales</taxon>
        <taxon>Leadbetterellaceae</taxon>
        <taxon>Lacihabitans</taxon>
    </lineage>
</organism>
<proteinExistence type="predicted"/>
<accession>A0AAE3KV04</accession>
<keyword evidence="1" id="KW-0472">Membrane</keyword>
<sequence>MNNTEELIEMDAEISQTQQELEAKDFLKEFQKIWLKKASEKDFIEISDLSKLESGQRNQMLHKENIFENSASEELETNYYFPLDANHSDKKLLYILSFGSLFFLSLLLTSIFG</sequence>
<evidence type="ECO:0000313" key="3">
    <source>
        <dbReference type="Proteomes" id="UP001204144"/>
    </source>
</evidence>
<evidence type="ECO:0000256" key="1">
    <source>
        <dbReference type="SAM" id="Phobius"/>
    </source>
</evidence>
<protein>
    <submittedName>
        <fullName evidence="2">Uncharacterized protein</fullName>
    </submittedName>
</protein>
<comment type="caution">
    <text evidence="2">The sequence shown here is derived from an EMBL/GenBank/DDBJ whole genome shotgun (WGS) entry which is preliminary data.</text>
</comment>
<name>A0AAE3KV04_9BACT</name>
<reference evidence="2 3" key="1">
    <citation type="submission" date="2018-11" db="EMBL/GenBank/DDBJ databases">
        <title>Novel bacteria species description.</title>
        <authorList>
            <person name="Han J.-H."/>
        </authorList>
    </citation>
    <scope>NUCLEOTIDE SEQUENCE [LARGE SCALE GENOMIC DNA]</scope>
    <source>
        <strain evidence="2 3">KCTC23259</strain>
    </source>
</reference>
<dbReference type="Proteomes" id="UP001204144">
    <property type="component" value="Unassembled WGS sequence"/>
</dbReference>
<evidence type="ECO:0000313" key="2">
    <source>
        <dbReference type="EMBL" id="MCP9765504.1"/>
    </source>
</evidence>
<keyword evidence="3" id="KW-1185">Reference proteome</keyword>
<dbReference type="EMBL" id="RJUF01000184">
    <property type="protein sequence ID" value="MCP9765504.1"/>
    <property type="molecule type" value="Genomic_DNA"/>
</dbReference>
<dbReference type="RefSeq" id="WP_255039205.1">
    <property type="nucleotide sequence ID" value="NZ_RJUF01000184.1"/>
</dbReference>
<feature type="transmembrane region" description="Helical" evidence="1">
    <location>
        <begin position="92"/>
        <end position="112"/>
    </location>
</feature>